<dbReference type="RefSeq" id="WP_188766610.1">
    <property type="nucleotide sequence ID" value="NZ_BMKK01000005.1"/>
</dbReference>
<keyword evidence="9" id="KW-0406">Ion transport</keyword>
<keyword evidence="7 13" id="KW-1133">Transmembrane helix</keyword>
<dbReference type="EMBL" id="BMKK01000005">
    <property type="protein sequence ID" value="GGD61364.1"/>
    <property type="molecule type" value="Genomic_DNA"/>
</dbReference>
<keyword evidence="11" id="KW-0739">Sodium transport</keyword>
<accession>A0A916YUN5</accession>
<name>A0A916YUN5_9BACT</name>
<keyword evidence="8" id="KW-0915">Sodium</keyword>
<evidence type="ECO:0000256" key="12">
    <source>
        <dbReference type="ARBA" id="ARBA00033708"/>
    </source>
</evidence>
<evidence type="ECO:0000256" key="2">
    <source>
        <dbReference type="ARBA" id="ARBA00006434"/>
    </source>
</evidence>
<evidence type="ECO:0000256" key="3">
    <source>
        <dbReference type="ARBA" id="ARBA00022448"/>
    </source>
</evidence>
<feature type="transmembrane region" description="Helical" evidence="13">
    <location>
        <begin position="388"/>
        <end position="406"/>
    </location>
</feature>
<feature type="transmembrane region" description="Helical" evidence="13">
    <location>
        <begin position="255"/>
        <end position="276"/>
    </location>
</feature>
<keyword evidence="6" id="KW-0769">Symport</keyword>
<dbReference type="PROSITE" id="PS50283">
    <property type="entry name" value="NA_SOLUT_SYMP_3"/>
    <property type="match status" value="1"/>
</dbReference>
<dbReference type="InterPro" id="IPR038377">
    <property type="entry name" value="Na/Glc_symporter_sf"/>
</dbReference>
<dbReference type="GO" id="GO:0005886">
    <property type="term" value="C:plasma membrane"/>
    <property type="evidence" value="ECO:0007669"/>
    <property type="project" value="UniProtKB-SubCell"/>
</dbReference>
<dbReference type="PANTHER" id="PTHR48086">
    <property type="entry name" value="SODIUM/PROLINE SYMPORTER-RELATED"/>
    <property type="match status" value="1"/>
</dbReference>
<evidence type="ECO:0000256" key="4">
    <source>
        <dbReference type="ARBA" id="ARBA00022475"/>
    </source>
</evidence>
<protein>
    <submittedName>
        <fullName evidence="14">Sodium:solute symporter</fullName>
    </submittedName>
</protein>
<dbReference type="Proteomes" id="UP000609064">
    <property type="component" value="Unassembled WGS sequence"/>
</dbReference>
<reference evidence="14" key="1">
    <citation type="journal article" date="2014" name="Int. J. Syst. Evol. Microbiol.">
        <title>Complete genome sequence of Corynebacterium casei LMG S-19264T (=DSM 44701T), isolated from a smear-ripened cheese.</title>
        <authorList>
            <consortium name="US DOE Joint Genome Institute (JGI-PGF)"/>
            <person name="Walter F."/>
            <person name="Albersmeier A."/>
            <person name="Kalinowski J."/>
            <person name="Ruckert C."/>
        </authorList>
    </citation>
    <scope>NUCLEOTIDE SEQUENCE</scope>
    <source>
        <strain evidence="14">CGMCC 1.15958</strain>
    </source>
</reference>
<comment type="subcellular location">
    <subcellularLocation>
        <location evidence="1">Cell membrane</location>
        <topology evidence="1">Multi-pass membrane protein</topology>
    </subcellularLocation>
</comment>
<dbReference type="InterPro" id="IPR050277">
    <property type="entry name" value="Sodium:Solute_Symporter"/>
</dbReference>
<evidence type="ECO:0000256" key="13">
    <source>
        <dbReference type="SAM" id="Phobius"/>
    </source>
</evidence>
<comment type="catalytic activity">
    <reaction evidence="12">
        <text>L-proline(in) + Na(+)(in) = L-proline(out) + Na(+)(out)</text>
        <dbReference type="Rhea" id="RHEA:28967"/>
        <dbReference type="ChEBI" id="CHEBI:29101"/>
        <dbReference type="ChEBI" id="CHEBI:60039"/>
    </reaction>
</comment>
<organism evidence="14 15">
    <name type="scientific">Emticicia aquatilis</name>
    <dbReference type="NCBI Taxonomy" id="1537369"/>
    <lineage>
        <taxon>Bacteria</taxon>
        <taxon>Pseudomonadati</taxon>
        <taxon>Bacteroidota</taxon>
        <taxon>Cytophagia</taxon>
        <taxon>Cytophagales</taxon>
        <taxon>Leadbetterellaceae</taxon>
        <taxon>Emticicia</taxon>
    </lineage>
</organism>
<evidence type="ECO:0000256" key="11">
    <source>
        <dbReference type="ARBA" id="ARBA00023201"/>
    </source>
</evidence>
<evidence type="ECO:0000256" key="7">
    <source>
        <dbReference type="ARBA" id="ARBA00022989"/>
    </source>
</evidence>
<feature type="transmembrane region" description="Helical" evidence="13">
    <location>
        <begin position="6"/>
        <end position="22"/>
    </location>
</feature>
<dbReference type="InterPro" id="IPR001734">
    <property type="entry name" value="Na/solute_symporter"/>
</dbReference>
<keyword evidence="3" id="KW-0813">Transport</keyword>
<evidence type="ECO:0000256" key="10">
    <source>
        <dbReference type="ARBA" id="ARBA00023136"/>
    </source>
</evidence>
<reference evidence="14" key="2">
    <citation type="submission" date="2020-09" db="EMBL/GenBank/DDBJ databases">
        <authorList>
            <person name="Sun Q."/>
            <person name="Zhou Y."/>
        </authorList>
    </citation>
    <scope>NUCLEOTIDE SEQUENCE</scope>
    <source>
        <strain evidence="14">CGMCC 1.15958</strain>
    </source>
</reference>
<feature type="transmembrane region" description="Helical" evidence="13">
    <location>
        <begin position="179"/>
        <end position="197"/>
    </location>
</feature>
<comment type="similarity">
    <text evidence="2">Belongs to the sodium:solute symporter (SSF) (TC 2.A.21) family.</text>
</comment>
<keyword evidence="10 13" id="KW-0472">Membrane</keyword>
<evidence type="ECO:0000256" key="5">
    <source>
        <dbReference type="ARBA" id="ARBA00022692"/>
    </source>
</evidence>
<dbReference type="AlphaFoldDB" id="A0A916YUN5"/>
<feature type="transmembrane region" description="Helical" evidence="13">
    <location>
        <begin position="66"/>
        <end position="92"/>
    </location>
</feature>
<feature type="transmembrane region" description="Helical" evidence="13">
    <location>
        <begin position="217"/>
        <end position="234"/>
    </location>
</feature>
<keyword evidence="15" id="KW-1185">Reference proteome</keyword>
<evidence type="ECO:0000256" key="8">
    <source>
        <dbReference type="ARBA" id="ARBA00023053"/>
    </source>
</evidence>
<dbReference type="GO" id="GO:0006814">
    <property type="term" value="P:sodium ion transport"/>
    <property type="evidence" value="ECO:0007669"/>
    <property type="project" value="UniProtKB-KW"/>
</dbReference>
<sequence length="452" mass="49795">MSTLTWQWIILIAVNVVLFWVSPWSNKVNDFFRGSHNDKPPSAFLLTSSLVICWLFAKSITNAADLGYQFGIVGGVAYAGYYLSFLVAGVIIYRMRTKGQYKSIHHFLQTKYGKGAIILFTILIGFRLLNEIWSNTMIVGSYFGEKGSMPYFASLTVFTLLTLAYTLKGGMRTSIITDLIQMAFFVLLMVIILGIIIPETDGGIKTFVQSGDWSMAQGVNLLLVALIQVLSYPFHDPILTDRGFISSPKTTLKSYLWATVIGASCIILFSFVGIFAKMRGLEAPATIGVAKFFGTILLLVMNTIMLTSAAATIDSTFTSTAKLVHIDLLNEKGISVSKARLTMIAIAVFGTIPIFFNPEILSATTISGTMVMGLAPIFVFWNLDAPKISYFASVVLGVVFGFWLVFYPVPTFMLLSEGKYADLLSINLFGTIACFIVFLLPILFKKKIESAN</sequence>
<feature type="transmembrane region" description="Helical" evidence="13">
    <location>
        <begin position="426"/>
        <end position="444"/>
    </location>
</feature>
<proteinExistence type="inferred from homology"/>
<dbReference type="PANTHER" id="PTHR48086:SF3">
    <property type="entry name" value="SODIUM_PROLINE SYMPORTER"/>
    <property type="match status" value="1"/>
</dbReference>
<keyword evidence="5 13" id="KW-0812">Transmembrane</keyword>
<dbReference type="Gene3D" id="1.20.1730.10">
    <property type="entry name" value="Sodium/glucose cotransporter"/>
    <property type="match status" value="1"/>
</dbReference>
<evidence type="ECO:0000313" key="15">
    <source>
        <dbReference type="Proteomes" id="UP000609064"/>
    </source>
</evidence>
<evidence type="ECO:0000256" key="6">
    <source>
        <dbReference type="ARBA" id="ARBA00022847"/>
    </source>
</evidence>
<evidence type="ECO:0000256" key="1">
    <source>
        <dbReference type="ARBA" id="ARBA00004651"/>
    </source>
</evidence>
<feature type="transmembrane region" description="Helical" evidence="13">
    <location>
        <begin position="362"/>
        <end position="381"/>
    </location>
</feature>
<dbReference type="GO" id="GO:0015293">
    <property type="term" value="F:symporter activity"/>
    <property type="evidence" value="ECO:0007669"/>
    <property type="project" value="UniProtKB-KW"/>
</dbReference>
<feature type="transmembrane region" description="Helical" evidence="13">
    <location>
        <begin position="43"/>
        <end position="60"/>
    </location>
</feature>
<feature type="transmembrane region" description="Helical" evidence="13">
    <location>
        <begin position="112"/>
        <end position="129"/>
    </location>
</feature>
<keyword evidence="4" id="KW-1003">Cell membrane</keyword>
<evidence type="ECO:0000256" key="9">
    <source>
        <dbReference type="ARBA" id="ARBA00023065"/>
    </source>
</evidence>
<feature type="transmembrane region" description="Helical" evidence="13">
    <location>
        <begin position="296"/>
        <end position="318"/>
    </location>
</feature>
<feature type="transmembrane region" description="Helical" evidence="13">
    <location>
        <begin position="149"/>
        <end position="167"/>
    </location>
</feature>
<gene>
    <name evidence="14" type="ORF">GCM10011514_26760</name>
</gene>
<evidence type="ECO:0000313" key="14">
    <source>
        <dbReference type="EMBL" id="GGD61364.1"/>
    </source>
</evidence>
<comment type="caution">
    <text evidence="14">The sequence shown here is derived from an EMBL/GenBank/DDBJ whole genome shotgun (WGS) entry which is preliminary data.</text>
</comment>
<feature type="transmembrane region" description="Helical" evidence="13">
    <location>
        <begin position="339"/>
        <end position="356"/>
    </location>
</feature>